<name>A0ABM6BNB1_YERET</name>
<dbReference type="RefSeq" id="WP_064516815.1">
    <property type="nucleotide sequence ID" value="NZ_CBCSBH010000018.1"/>
</dbReference>
<organism evidence="2 3">
    <name type="scientific">Yersinia entomophaga</name>
    <dbReference type="NCBI Taxonomy" id="935293"/>
    <lineage>
        <taxon>Bacteria</taxon>
        <taxon>Pseudomonadati</taxon>
        <taxon>Pseudomonadota</taxon>
        <taxon>Gammaproteobacteria</taxon>
        <taxon>Enterobacterales</taxon>
        <taxon>Yersiniaceae</taxon>
        <taxon>Yersinia</taxon>
    </lineage>
</organism>
<dbReference type="Proteomes" id="UP000266744">
    <property type="component" value="Chromosome"/>
</dbReference>
<proteinExistence type="predicted"/>
<keyword evidence="1" id="KW-0732">Signal</keyword>
<evidence type="ECO:0000256" key="1">
    <source>
        <dbReference type="SAM" id="SignalP"/>
    </source>
</evidence>
<feature type="chain" id="PRO_5045511512" description="N-acetylglucosamine-binding protein A" evidence="1">
    <location>
        <begin position="23"/>
        <end position="153"/>
    </location>
</feature>
<dbReference type="Gene3D" id="2.60.40.2550">
    <property type="match status" value="1"/>
</dbReference>
<dbReference type="EMBL" id="CP010029">
    <property type="protein sequence ID" value="ANI31189.1"/>
    <property type="molecule type" value="Genomic_DNA"/>
</dbReference>
<evidence type="ECO:0000313" key="2">
    <source>
        <dbReference type="EMBL" id="ANI31189.1"/>
    </source>
</evidence>
<feature type="signal peptide" evidence="1">
    <location>
        <begin position="1"/>
        <end position="22"/>
    </location>
</feature>
<gene>
    <name evidence="2" type="ORF">PL78_15340</name>
</gene>
<accession>A0ABM6BNB1</accession>
<sequence length="153" mass="17519">MTVNKLGFLCSTLIILSATAFANDVTRTRQDIRSTVISTGQLAMLPAISGIRPLSHISYIPDFEITDLHYYYSQEAAEYKIKFDFEAHGRLNYYIYVVNSNNAELISINGFINNDKIPIRIKMHNIQPGTYRLIIEVLDNNKEMKEISYSFTV</sequence>
<keyword evidence="3" id="KW-1185">Reference proteome</keyword>
<reference evidence="2 3" key="1">
    <citation type="journal article" date="2016" name="Toxins">
        <title>The Draft Genome Sequence of the Yersinia entomophaga Entomopathogenic Type Strain MH96T.</title>
        <authorList>
            <person name="Hurst M.R."/>
            <person name="Beattie A."/>
            <person name="Altermann E."/>
            <person name="Moraga R.M."/>
            <person name="Harper L.A."/>
            <person name="Calder J."/>
            <person name="Laugraud A."/>
        </authorList>
    </citation>
    <scope>NUCLEOTIDE SEQUENCE [LARGE SCALE GENOMIC DNA]</scope>
    <source>
        <strain evidence="2 3">MH96</strain>
    </source>
</reference>
<protein>
    <recommendedName>
        <fullName evidence="4">N-acetylglucosamine-binding protein A</fullName>
    </recommendedName>
</protein>
<evidence type="ECO:0000313" key="3">
    <source>
        <dbReference type="Proteomes" id="UP000266744"/>
    </source>
</evidence>
<evidence type="ECO:0008006" key="4">
    <source>
        <dbReference type="Google" id="ProtNLM"/>
    </source>
</evidence>